<dbReference type="Gene3D" id="3.40.50.300">
    <property type="entry name" value="P-loop containing nucleotide triphosphate hydrolases"/>
    <property type="match status" value="1"/>
</dbReference>
<organism evidence="1 2">
    <name type="scientific">Stephania japonica</name>
    <dbReference type="NCBI Taxonomy" id="461633"/>
    <lineage>
        <taxon>Eukaryota</taxon>
        <taxon>Viridiplantae</taxon>
        <taxon>Streptophyta</taxon>
        <taxon>Embryophyta</taxon>
        <taxon>Tracheophyta</taxon>
        <taxon>Spermatophyta</taxon>
        <taxon>Magnoliopsida</taxon>
        <taxon>Ranunculales</taxon>
        <taxon>Menispermaceae</taxon>
        <taxon>Menispermoideae</taxon>
        <taxon>Cissampelideae</taxon>
        <taxon>Stephania</taxon>
    </lineage>
</organism>
<dbReference type="SUPFAM" id="SSF52540">
    <property type="entry name" value="P-loop containing nucleoside triphosphate hydrolases"/>
    <property type="match status" value="1"/>
</dbReference>
<dbReference type="Proteomes" id="UP001417504">
    <property type="component" value="Unassembled WGS sequence"/>
</dbReference>
<sequence length="96" mass="10691">MGALSRKTTLLVTHLVDFLSPFSSILLMQEGKILQAGSFHQLLASSKEFQDLVHAHKDLGGYKNHTEVSSSERTNATKEKINENYFKQQLKASVGD</sequence>
<proteinExistence type="predicted"/>
<keyword evidence="2" id="KW-1185">Reference proteome</keyword>
<dbReference type="EMBL" id="JBBNAE010000002">
    <property type="protein sequence ID" value="KAK9145293.1"/>
    <property type="molecule type" value="Genomic_DNA"/>
</dbReference>
<dbReference type="InterPro" id="IPR027417">
    <property type="entry name" value="P-loop_NTPase"/>
</dbReference>
<gene>
    <name evidence="1" type="ORF">Sjap_005196</name>
</gene>
<accession>A0AAP0K548</accession>
<evidence type="ECO:0000313" key="2">
    <source>
        <dbReference type="Proteomes" id="UP001417504"/>
    </source>
</evidence>
<evidence type="ECO:0000313" key="1">
    <source>
        <dbReference type="EMBL" id="KAK9145293.1"/>
    </source>
</evidence>
<comment type="caution">
    <text evidence="1">The sequence shown here is derived from an EMBL/GenBank/DDBJ whole genome shotgun (WGS) entry which is preliminary data.</text>
</comment>
<protein>
    <submittedName>
        <fullName evidence="1">Uncharacterized protein</fullName>
    </submittedName>
</protein>
<dbReference type="AlphaFoldDB" id="A0AAP0K548"/>
<name>A0AAP0K548_9MAGN</name>
<reference evidence="1 2" key="1">
    <citation type="submission" date="2024-01" db="EMBL/GenBank/DDBJ databases">
        <title>Genome assemblies of Stephania.</title>
        <authorList>
            <person name="Yang L."/>
        </authorList>
    </citation>
    <scope>NUCLEOTIDE SEQUENCE [LARGE SCALE GENOMIC DNA]</scope>
    <source>
        <strain evidence="1">QJT</strain>
        <tissue evidence="1">Leaf</tissue>
    </source>
</reference>